<sequence>MRNLQKVMIGIFCGGVFLTGLGTGVAAYEASTFAYMGEKEAGPVEMKTESFEYAFEPKEEEKFRIGYYYGESQSEKELVQDPDVPENTVRFQLTYNSKAIRPYLECGEGDTAWVDYYYISDDFVTFMDCKDQIMKELKERKISSYHTPTVKEFKVLVNPATVDRVEFIR</sequence>
<dbReference type="EMBL" id="JBBMFM010000215">
    <property type="protein sequence ID" value="MEQ2428749.1"/>
    <property type="molecule type" value="Genomic_DNA"/>
</dbReference>
<proteinExistence type="predicted"/>
<name>A0ABV1DED7_9FIRM</name>
<protein>
    <submittedName>
        <fullName evidence="1">Uncharacterized protein</fullName>
    </submittedName>
</protein>
<evidence type="ECO:0000313" key="1">
    <source>
        <dbReference type="EMBL" id="MEQ2428749.1"/>
    </source>
</evidence>
<reference evidence="1 2" key="1">
    <citation type="submission" date="2024-03" db="EMBL/GenBank/DDBJ databases">
        <title>Human intestinal bacterial collection.</title>
        <authorList>
            <person name="Pauvert C."/>
            <person name="Hitch T.C.A."/>
            <person name="Clavel T."/>
        </authorList>
    </citation>
    <scope>NUCLEOTIDE SEQUENCE [LARGE SCALE GENOMIC DNA]</scope>
    <source>
        <strain evidence="1 2">CLA-SR-H021</strain>
    </source>
</reference>
<accession>A0ABV1DED7</accession>
<gene>
    <name evidence="1" type="ORF">WMQ36_27690</name>
</gene>
<evidence type="ECO:0000313" key="2">
    <source>
        <dbReference type="Proteomes" id="UP001454086"/>
    </source>
</evidence>
<dbReference type="Proteomes" id="UP001454086">
    <property type="component" value="Unassembled WGS sequence"/>
</dbReference>
<dbReference type="RefSeq" id="WP_008717041.1">
    <property type="nucleotide sequence ID" value="NZ_JAJFDX010000001.1"/>
</dbReference>
<organism evidence="1 2">
    <name type="scientific">Enterocloster hominis</name>
    <name type="common">ex Hitch et al. 2024</name>
    <dbReference type="NCBI Taxonomy" id="1917870"/>
    <lineage>
        <taxon>Bacteria</taxon>
        <taxon>Bacillati</taxon>
        <taxon>Bacillota</taxon>
        <taxon>Clostridia</taxon>
        <taxon>Lachnospirales</taxon>
        <taxon>Lachnospiraceae</taxon>
        <taxon>Enterocloster</taxon>
    </lineage>
</organism>
<comment type="caution">
    <text evidence="1">The sequence shown here is derived from an EMBL/GenBank/DDBJ whole genome shotgun (WGS) entry which is preliminary data.</text>
</comment>
<keyword evidence="2" id="KW-1185">Reference proteome</keyword>